<evidence type="ECO:0000256" key="1">
    <source>
        <dbReference type="SAM" id="MobiDB-lite"/>
    </source>
</evidence>
<feature type="non-terminal residue" evidence="2">
    <location>
        <position position="1"/>
    </location>
</feature>
<feature type="region of interest" description="Disordered" evidence="1">
    <location>
        <begin position="1"/>
        <end position="51"/>
    </location>
</feature>
<evidence type="ECO:0000313" key="2">
    <source>
        <dbReference type="EMBL" id="GAG69811.1"/>
    </source>
</evidence>
<gene>
    <name evidence="2" type="ORF">S01H4_10998</name>
</gene>
<sequence length="51" mass="5374">NDENPTNGPYARDLCHASTDSLRPTARATKVSGKDDESGQSISGSCPCAYE</sequence>
<name>X1BCU6_9ZZZZ</name>
<proteinExistence type="predicted"/>
<dbReference type="EMBL" id="BART01004348">
    <property type="protein sequence ID" value="GAG69811.1"/>
    <property type="molecule type" value="Genomic_DNA"/>
</dbReference>
<reference evidence="2" key="1">
    <citation type="journal article" date="2014" name="Front. Microbiol.">
        <title>High frequency of phylogenetically diverse reductive dehalogenase-homologous genes in deep subseafloor sedimentary metagenomes.</title>
        <authorList>
            <person name="Kawai M."/>
            <person name="Futagami T."/>
            <person name="Toyoda A."/>
            <person name="Takaki Y."/>
            <person name="Nishi S."/>
            <person name="Hori S."/>
            <person name="Arai W."/>
            <person name="Tsubouchi T."/>
            <person name="Morono Y."/>
            <person name="Uchiyama I."/>
            <person name="Ito T."/>
            <person name="Fujiyama A."/>
            <person name="Inagaki F."/>
            <person name="Takami H."/>
        </authorList>
    </citation>
    <scope>NUCLEOTIDE SEQUENCE</scope>
    <source>
        <strain evidence="2">Expedition CK06-06</strain>
    </source>
</reference>
<dbReference type="AlphaFoldDB" id="X1BCU6"/>
<protein>
    <submittedName>
        <fullName evidence="2">Uncharacterized protein</fullName>
    </submittedName>
</protein>
<comment type="caution">
    <text evidence="2">The sequence shown here is derived from an EMBL/GenBank/DDBJ whole genome shotgun (WGS) entry which is preliminary data.</text>
</comment>
<accession>X1BCU6</accession>
<organism evidence="2">
    <name type="scientific">marine sediment metagenome</name>
    <dbReference type="NCBI Taxonomy" id="412755"/>
    <lineage>
        <taxon>unclassified sequences</taxon>
        <taxon>metagenomes</taxon>
        <taxon>ecological metagenomes</taxon>
    </lineage>
</organism>